<dbReference type="Proteomes" id="UP000475666">
    <property type="component" value="Unassembled WGS sequence"/>
</dbReference>
<gene>
    <name evidence="1" type="ORF">G3I66_27810</name>
</gene>
<feature type="non-terminal residue" evidence="1">
    <location>
        <position position="1"/>
    </location>
</feature>
<comment type="caution">
    <text evidence="1">The sequence shown here is derived from an EMBL/GenBank/DDBJ whole genome shotgun (WGS) entry which is preliminary data.</text>
</comment>
<evidence type="ECO:0000313" key="2">
    <source>
        <dbReference type="Proteomes" id="UP000475666"/>
    </source>
</evidence>
<dbReference type="EMBL" id="JAAGMQ010000824">
    <property type="protein sequence ID" value="NEC36946.1"/>
    <property type="molecule type" value="Genomic_DNA"/>
</dbReference>
<sequence>GEPLPTAVTGGLTGLGPALMAPLTAALTGSGLPVRLTSALGDPLDGARLLALDRATPHTALVVRVRRTAANPPLPAPATPPASV</sequence>
<protein>
    <submittedName>
        <fullName evidence="1">ATPase</fullName>
    </submittedName>
</protein>
<accession>A0A6G3TK78</accession>
<name>A0A6G3TK78_9ACTN</name>
<evidence type="ECO:0000313" key="1">
    <source>
        <dbReference type="EMBL" id="NEC36946.1"/>
    </source>
</evidence>
<reference evidence="1 2" key="1">
    <citation type="submission" date="2020-01" db="EMBL/GenBank/DDBJ databases">
        <title>Insect and environment-associated Actinomycetes.</title>
        <authorList>
            <person name="Currrie C."/>
            <person name="Chevrette M."/>
            <person name="Carlson C."/>
            <person name="Stubbendieck R."/>
            <person name="Wendt-Pienkowski E."/>
        </authorList>
    </citation>
    <scope>NUCLEOTIDE SEQUENCE [LARGE SCALE GENOMIC DNA]</scope>
    <source>
        <strain evidence="1 2">SID7739</strain>
    </source>
</reference>
<dbReference type="AlphaFoldDB" id="A0A6G3TK78"/>
<proteinExistence type="predicted"/>
<organism evidence="1 2">
    <name type="scientific">Streptomyces rubrogriseus</name>
    <dbReference type="NCBI Taxonomy" id="194673"/>
    <lineage>
        <taxon>Bacteria</taxon>
        <taxon>Bacillati</taxon>
        <taxon>Actinomycetota</taxon>
        <taxon>Actinomycetes</taxon>
        <taxon>Kitasatosporales</taxon>
        <taxon>Streptomycetaceae</taxon>
        <taxon>Streptomyces</taxon>
        <taxon>Streptomyces violaceoruber group</taxon>
    </lineage>
</organism>